<evidence type="ECO:0000313" key="7">
    <source>
        <dbReference type="Proteomes" id="UP000075609"/>
    </source>
</evidence>
<evidence type="ECO:0000256" key="2">
    <source>
        <dbReference type="ARBA" id="ARBA00022741"/>
    </source>
</evidence>
<evidence type="ECO:0000313" key="6">
    <source>
        <dbReference type="EMBL" id="KYN86706.1"/>
    </source>
</evidence>
<evidence type="ECO:0000259" key="5">
    <source>
        <dbReference type="PROSITE" id="PS50975"/>
    </source>
</evidence>
<comment type="caution">
    <text evidence="6">The sequence shown here is derived from an EMBL/GenBank/DDBJ whole genome shotgun (WGS) entry which is preliminary data.</text>
</comment>
<keyword evidence="2 4" id="KW-0547">Nucleotide-binding</keyword>
<protein>
    <recommendedName>
        <fullName evidence="5">ATP-grasp domain-containing protein</fullName>
    </recommendedName>
</protein>
<evidence type="ECO:0000256" key="4">
    <source>
        <dbReference type="PROSITE-ProRule" id="PRU00409"/>
    </source>
</evidence>
<reference evidence="6 7" key="1">
    <citation type="submission" date="2015-12" db="EMBL/GenBank/DDBJ databases">
        <authorList>
            <person name="Tarr C.L."/>
            <person name="Gladney L.M."/>
        </authorList>
    </citation>
    <scope>NUCLEOTIDE SEQUENCE [LARGE SCALE GENOMIC DNA]</scope>
    <source>
        <strain evidence="6 7">1048-83</strain>
    </source>
</reference>
<dbReference type="InterPro" id="IPR052032">
    <property type="entry name" value="ATP-dep_AA_Ligase"/>
</dbReference>
<sequence>MGNRANDALALKAGSNWIDQDYSQVTEVRQIISDLSIDFVLPGCTDLSIEVCQQVAPNHHCFDHPENYRFLGEKQKFREMCALLLLSSPQRQQKEDFPLHGRFICKPVDAFSGRGVSVVEGNDIDALTIAYEQASAVSPTGRALIETFVDGQLYSYSAFIEQQKVIDSFVVLEGSSANPYAVDTSYVDREFDEVTLAMLKESVETIAAHLKLVDGLVHLQFILQDKTPYLIEITRRCPGDLYSKLIEYSTGYDYAGKFASYFLKEPYSTQRTESQPIVRHTVSSMELCRYDGLNFIEPTKIKAFFPLLSLGEEVQPRQKTRVGIIFTQQSDIKKSYDQYISRLKYNLSVDFE</sequence>
<feature type="domain" description="ATP-grasp" evidence="5">
    <location>
        <begin position="75"/>
        <end position="263"/>
    </location>
</feature>
<keyword evidence="7" id="KW-1185">Reference proteome</keyword>
<dbReference type="Gene3D" id="3.30.470.20">
    <property type="entry name" value="ATP-grasp fold, B domain"/>
    <property type="match status" value="1"/>
</dbReference>
<evidence type="ECO:0000256" key="3">
    <source>
        <dbReference type="ARBA" id="ARBA00022840"/>
    </source>
</evidence>
<evidence type="ECO:0000256" key="1">
    <source>
        <dbReference type="ARBA" id="ARBA00022598"/>
    </source>
</evidence>
<dbReference type="SUPFAM" id="SSF56059">
    <property type="entry name" value="Glutathione synthetase ATP-binding domain-like"/>
    <property type="match status" value="1"/>
</dbReference>
<dbReference type="PROSITE" id="PS50975">
    <property type="entry name" value="ATP_GRASP"/>
    <property type="match status" value="1"/>
</dbReference>
<name>A0ABR5W3P7_9VIBR</name>
<dbReference type="PANTHER" id="PTHR43585:SF2">
    <property type="entry name" value="ATP-GRASP ENZYME FSQD"/>
    <property type="match status" value="1"/>
</dbReference>
<accession>A0ABR5W3P7</accession>
<keyword evidence="3 4" id="KW-0067">ATP-binding</keyword>
<dbReference type="EMBL" id="LOBP01000135">
    <property type="protein sequence ID" value="KYN86706.1"/>
    <property type="molecule type" value="Genomic_DNA"/>
</dbReference>
<dbReference type="InterPro" id="IPR011761">
    <property type="entry name" value="ATP-grasp"/>
</dbReference>
<dbReference type="Proteomes" id="UP000075609">
    <property type="component" value="Unassembled WGS sequence"/>
</dbReference>
<keyword evidence="1" id="KW-0436">Ligase</keyword>
<dbReference type="PANTHER" id="PTHR43585">
    <property type="entry name" value="FUMIPYRROLE BIOSYNTHESIS PROTEIN C"/>
    <property type="match status" value="1"/>
</dbReference>
<proteinExistence type="predicted"/>
<dbReference type="Pfam" id="PF13535">
    <property type="entry name" value="ATP-grasp_4"/>
    <property type="match status" value="1"/>
</dbReference>
<gene>
    <name evidence="6" type="ORF">ATY35_13395</name>
</gene>
<organism evidence="6 7">
    <name type="scientific">Vibrio cidicii</name>
    <dbReference type="NCBI Taxonomy" id="1763883"/>
    <lineage>
        <taxon>Bacteria</taxon>
        <taxon>Pseudomonadati</taxon>
        <taxon>Pseudomonadota</taxon>
        <taxon>Gammaproteobacteria</taxon>
        <taxon>Vibrionales</taxon>
        <taxon>Vibrionaceae</taxon>
        <taxon>Vibrio</taxon>
    </lineage>
</organism>